<dbReference type="AlphaFoldDB" id="A0A6M9Q2R6"/>
<reference evidence="3 4" key="1">
    <citation type="submission" date="2018-04" db="EMBL/GenBank/DDBJ databases">
        <title>Polynucleobacter sp. LimPoW16 genome.</title>
        <authorList>
            <person name="Hahn M.W."/>
        </authorList>
    </citation>
    <scope>NUCLEOTIDE SEQUENCE [LARGE SCALE GENOMIC DNA]</scope>
    <source>
        <strain evidence="3 4">LimPoW16</strain>
    </source>
</reference>
<organism evidence="3 4">
    <name type="scientific">Polynucleobacter antarcticus</name>
    <dbReference type="NCBI Taxonomy" id="1743162"/>
    <lineage>
        <taxon>Bacteria</taxon>
        <taxon>Pseudomonadati</taxon>
        <taxon>Pseudomonadota</taxon>
        <taxon>Betaproteobacteria</taxon>
        <taxon>Burkholderiales</taxon>
        <taxon>Burkholderiaceae</taxon>
        <taxon>Polynucleobacter</taxon>
    </lineage>
</organism>
<keyword evidence="4" id="KW-1185">Reference proteome</keyword>
<dbReference type="Pfam" id="PF12804">
    <property type="entry name" value="NTP_transf_3"/>
    <property type="match status" value="1"/>
</dbReference>
<sequence length="219" mass="24152">MTKPKLSHTSPCRLAVLLLAAGEGSRLGSYPKALLKKRGLTLLQRFMESIEDFSPLELIVVTGFHAEVIESTLDELAVLMPPKMSSVMKVCRNLEPARGQAASVRLGLESLQSEYDVLLVALSDQPEIEAAEIQDLLDAFSVRSTDQEMLLPMVGTRRGNPVLFSRKAINAILAIPGMTCRPYMDAHPAQVGQMQTHKQAFILDVDTPEDIQMHQLTRS</sequence>
<dbReference type="InterPro" id="IPR025877">
    <property type="entry name" value="MobA-like_NTP_Trfase"/>
</dbReference>
<evidence type="ECO:0000256" key="1">
    <source>
        <dbReference type="ARBA" id="ARBA00022842"/>
    </source>
</evidence>
<evidence type="ECO:0000313" key="3">
    <source>
        <dbReference type="EMBL" id="QKM62623.1"/>
    </source>
</evidence>
<protein>
    <submittedName>
        <fullName evidence="3">Nucleotidyltransferase family protein</fullName>
    </submittedName>
</protein>
<dbReference type="GO" id="GO:0016779">
    <property type="term" value="F:nucleotidyltransferase activity"/>
    <property type="evidence" value="ECO:0007669"/>
    <property type="project" value="UniProtKB-ARBA"/>
</dbReference>
<name>A0A6M9Q2R6_9BURK</name>
<keyword evidence="1" id="KW-0460">Magnesium</keyword>
<dbReference type="RefSeq" id="WP_173942783.1">
    <property type="nucleotide sequence ID" value="NZ_CP028941.1"/>
</dbReference>
<proteinExistence type="predicted"/>
<dbReference type="InterPro" id="IPR029044">
    <property type="entry name" value="Nucleotide-diphossugar_trans"/>
</dbReference>
<dbReference type="Gene3D" id="3.90.550.10">
    <property type="entry name" value="Spore Coat Polysaccharide Biosynthesis Protein SpsA, Chain A"/>
    <property type="match status" value="1"/>
</dbReference>
<dbReference type="CDD" id="cd04182">
    <property type="entry name" value="GT_2_like_f"/>
    <property type="match status" value="1"/>
</dbReference>
<gene>
    <name evidence="3" type="ORF">DCO16_05840</name>
</gene>
<dbReference type="PANTHER" id="PTHR43777">
    <property type="entry name" value="MOLYBDENUM COFACTOR CYTIDYLYLTRANSFERASE"/>
    <property type="match status" value="1"/>
</dbReference>
<evidence type="ECO:0000313" key="4">
    <source>
        <dbReference type="Proteomes" id="UP000500806"/>
    </source>
</evidence>
<dbReference type="Proteomes" id="UP000500806">
    <property type="component" value="Chromosome"/>
</dbReference>
<accession>A0A6M9Q2R6</accession>
<keyword evidence="3" id="KW-0808">Transferase</keyword>
<feature type="domain" description="MobA-like NTP transferase" evidence="2">
    <location>
        <begin position="17"/>
        <end position="177"/>
    </location>
</feature>
<dbReference type="PANTHER" id="PTHR43777:SF1">
    <property type="entry name" value="MOLYBDENUM COFACTOR CYTIDYLYLTRANSFERASE"/>
    <property type="match status" value="1"/>
</dbReference>
<dbReference type="EMBL" id="CP028941">
    <property type="protein sequence ID" value="QKM62623.1"/>
    <property type="molecule type" value="Genomic_DNA"/>
</dbReference>
<evidence type="ECO:0000259" key="2">
    <source>
        <dbReference type="Pfam" id="PF12804"/>
    </source>
</evidence>
<dbReference type="KEGG" id="pani:DCO16_05840"/>
<dbReference type="SUPFAM" id="SSF53448">
    <property type="entry name" value="Nucleotide-diphospho-sugar transferases"/>
    <property type="match status" value="1"/>
</dbReference>